<protein>
    <submittedName>
        <fullName evidence="3">Methylmalonyl-CoA mutase family protein</fullName>
    </submittedName>
</protein>
<dbReference type="Gene3D" id="3.20.20.240">
    <property type="entry name" value="Methylmalonyl-CoA mutase"/>
    <property type="match status" value="1"/>
</dbReference>
<keyword evidence="4" id="KW-1185">Reference proteome</keyword>
<gene>
    <name evidence="3" type="ORF">L9S41_15920</name>
</gene>
<dbReference type="PANTHER" id="PTHR48101:SF1">
    <property type="entry name" value="METHYLMALONYL-COA MUTASE, LARGE SUBUNIT"/>
    <property type="match status" value="1"/>
</dbReference>
<dbReference type="Pfam" id="PF01642">
    <property type="entry name" value="MM_CoA_mutase"/>
    <property type="match status" value="1"/>
</dbReference>
<keyword evidence="1" id="KW-0413">Isomerase</keyword>
<dbReference type="RefSeq" id="WP_260747509.1">
    <property type="nucleotide sequence ID" value="NZ_CP092109.1"/>
</dbReference>
<dbReference type="SUPFAM" id="SSF51703">
    <property type="entry name" value="Cobalamin (vitamin B12)-dependent enzymes"/>
    <property type="match status" value="1"/>
</dbReference>
<dbReference type="EMBL" id="CP092109">
    <property type="protein sequence ID" value="UWZ79152.1"/>
    <property type="molecule type" value="Genomic_DNA"/>
</dbReference>
<evidence type="ECO:0000259" key="2">
    <source>
        <dbReference type="Pfam" id="PF01642"/>
    </source>
</evidence>
<dbReference type="InterPro" id="IPR006099">
    <property type="entry name" value="MeMalonylCoA_mutase_a/b_cat"/>
</dbReference>
<dbReference type="InterPro" id="IPR006098">
    <property type="entry name" value="MMCoA_mutase_a_cat"/>
</dbReference>
<proteinExistence type="predicted"/>
<evidence type="ECO:0000313" key="4">
    <source>
        <dbReference type="Proteomes" id="UP001060414"/>
    </source>
</evidence>
<dbReference type="InterPro" id="IPR016176">
    <property type="entry name" value="Cbl-dep_enz_cat"/>
</dbReference>
<evidence type="ECO:0000313" key="3">
    <source>
        <dbReference type="EMBL" id="UWZ79152.1"/>
    </source>
</evidence>
<feature type="domain" description="Methylmalonyl-CoA mutase alpha/beta chain catalytic" evidence="2">
    <location>
        <begin position="30"/>
        <end position="544"/>
    </location>
</feature>
<organism evidence="3 4">
    <name type="scientific">Geoalkalibacter halelectricus</name>
    <dbReference type="NCBI Taxonomy" id="2847045"/>
    <lineage>
        <taxon>Bacteria</taxon>
        <taxon>Pseudomonadati</taxon>
        <taxon>Thermodesulfobacteriota</taxon>
        <taxon>Desulfuromonadia</taxon>
        <taxon>Desulfuromonadales</taxon>
        <taxon>Geoalkalibacteraceae</taxon>
        <taxon>Geoalkalibacter</taxon>
    </lineage>
</organism>
<dbReference type="PANTHER" id="PTHR48101">
    <property type="entry name" value="METHYLMALONYL-COA MUTASE, MITOCHONDRIAL-RELATED"/>
    <property type="match status" value="1"/>
</dbReference>
<reference evidence="3" key="1">
    <citation type="journal article" date="2022" name="Environ. Microbiol.">
        <title>Geoalkalibacter halelectricus SAP #1 sp. nov. possessing extracellular electron transfer and mineral#reducing capabilities from a haloalkaline environment.</title>
        <authorList>
            <person name="Yadav S."/>
            <person name="Singh R."/>
            <person name="Sundharam S.S."/>
            <person name="Chaudhary S."/>
            <person name="Krishnamurthi S."/>
            <person name="Patil S.A."/>
        </authorList>
    </citation>
    <scope>NUCLEOTIDE SEQUENCE</scope>
    <source>
        <strain evidence="3">SAP-1</strain>
    </source>
</reference>
<accession>A0ABY5ZJ58</accession>
<dbReference type="NCBIfam" id="TIGR00641">
    <property type="entry name" value="acid_CoA_mut_N"/>
    <property type="match status" value="1"/>
</dbReference>
<sequence length="551" mass="60951">MSIQDEKKRWEAQTIAKVTAKNPERKPAFKTTSDLEIERLYVPEGDDPTYAEKLGFPGEYPFTRGVQPTMYRGRFWTMRQYAGFGTAKESNERYRYLLEQGQTGLSVAFDLPTQMGYDSDSAMAEGEVGKVGVAIDSLADMEILFDQIPLDKVSTSMTINATASVLLAMYIAVAEKQGVSSEQVMGTIQNDILKEYMARGTYIYPPRESMRIITDIFAYCKDHVPQWNTISISGYHIREAGSSAVQEVAFTLADGIAYVEAAVKAGLDVDDFAPRLAFFFNAHNNLLEEVAKFRAARRLWAKIMKERFGAKNPRSQMLRFHTQTAGCTLTAQQPDNNIMRVTIQALAAVLGGTQSLHTNSRDEALALPTEESVRIALRTQQVIAYESGAADSIDPLAGSYLVESLTDQIEAQAADYIRRIDDLGGAAEAISRGFQQKEIQDSAYGYQKSVEGNDQIIVGVNRFTVKEEPPKDLLKVKPEVEIAQKKALAALKAQRDNDAVQQKLAALKSAAQGDANLMPFILDAVKVYASLGEISNTLREVFGEHQETVVL</sequence>
<name>A0ABY5ZJ58_9BACT</name>
<dbReference type="CDD" id="cd03680">
    <property type="entry name" value="MM_CoA_mutase_ICM_like"/>
    <property type="match status" value="1"/>
</dbReference>
<dbReference type="Proteomes" id="UP001060414">
    <property type="component" value="Chromosome"/>
</dbReference>
<evidence type="ECO:0000256" key="1">
    <source>
        <dbReference type="ARBA" id="ARBA00023235"/>
    </source>
</evidence>